<evidence type="ECO:0000256" key="7">
    <source>
        <dbReference type="ARBA" id="ARBA00023139"/>
    </source>
</evidence>
<comment type="caution">
    <text evidence="11">The sequence shown here is derived from an EMBL/GenBank/DDBJ whole genome shotgun (WGS) entry which is preliminary data.</text>
</comment>
<feature type="transmembrane region" description="Helical" evidence="9">
    <location>
        <begin position="151"/>
        <end position="171"/>
    </location>
</feature>
<comment type="function">
    <text evidence="1">Part of the ABC transporter complex PstSACB involved in phosphate import.</text>
</comment>
<dbReference type="Pfam" id="PF12849">
    <property type="entry name" value="PBP_like_2"/>
    <property type="match status" value="1"/>
</dbReference>
<reference evidence="11 12" key="1">
    <citation type="submission" date="2017-07" db="EMBL/GenBank/DDBJ databases">
        <title>Genome sequencing and assembly of Paenibacillus rigui.</title>
        <authorList>
            <person name="Mayilraj S."/>
        </authorList>
    </citation>
    <scope>NUCLEOTIDE SEQUENCE [LARGE SCALE GENOMIC DNA]</scope>
    <source>
        <strain evidence="11 12">JCM 16352</strain>
    </source>
</reference>
<proteinExistence type="inferred from homology"/>
<evidence type="ECO:0000256" key="4">
    <source>
        <dbReference type="ARBA" id="ARBA00011529"/>
    </source>
</evidence>
<dbReference type="Gene3D" id="3.40.190.10">
    <property type="entry name" value="Periplasmic binding protein-like II"/>
    <property type="match status" value="2"/>
</dbReference>
<evidence type="ECO:0000256" key="1">
    <source>
        <dbReference type="ARBA" id="ARBA00002841"/>
    </source>
</evidence>
<evidence type="ECO:0000313" key="11">
    <source>
        <dbReference type="EMBL" id="OXM86016.1"/>
    </source>
</evidence>
<evidence type="ECO:0000259" key="10">
    <source>
        <dbReference type="Pfam" id="PF12849"/>
    </source>
</evidence>
<dbReference type="InterPro" id="IPR050811">
    <property type="entry name" value="Phosphate_ABC_transporter"/>
</dbReference>
<evidence type="ECO:0000256" key="9">
    <source>
        <dbReference type="SAM" id="Phobius"/>
    </source>
</evidence>
<dbReference type="GO" id="GO:0005886">
    <property type="term" value="C:plasma membrane"/>
    <property type="evidence" value="ECO:0007669"/>
    <property type="project" value="UniProtKB-SubCell"/>
</dbReference>
<feature type="domain" description="PBP" evidence="10">
    <location>
        <begin position="247"/>
        <end position="458"/>
    </location>
</feature>
<comment type="subunit">
    <text evidence="4">The complex is composed of two ATP-binding proteins (PstB), two transmembrane proteins (PstC and PstA) and a solute-binding protein (PstS).</text>
</comment>
<dbReference type="AlphaFoldDB" id="A0A229UR96"/>
<keyword evidence="9" id="KW-0812">Transmembrane</keyword>
<evidence type="ECO:0000256" key="2">
    <source>
        <dbReference type="ARBA" id="ARBA00004193"/>
    </source>
</evidence>
<dbReference type="PANTHER" id="PTHR30570:SF1">
    <property type="entry name" value="PHOSPHATE-BINDING PROTEIN PSTS"/>
    <property type="match status" value="1"/>
</dbReference>
<gene>
    <name evidence="11" type="ORF">CF651_12420</name>
</gene>
<organism evidence="11 12">
    <name type="scientific">Paenibacillus rigui</name>
    <dbReference type="NCBI Taxonomy" id="554312"/>
    <lineage>
        <taxon>Bacteria</taxon>
        <taxon>Bacillati</taxon>
        <taxon>Bacillota</taxon>
        <taxon>Bacilli</taxon>
        <taxon>Bacillales</taxon>
        <taxon>Paenibacillaceae</taxon>
        <taxon>Paenibacillus</taxon>
    </lineage>
</organism>
<feature type="transmembrane region" description="Helical" evidence="9">
    <location>
        <begin position="183"/>
        <end position="204"/>
    </location>
</feature>
<feature type="transmembrane region" description="Helical" evidence="9">
    <location>
        <begin position="55"/>
        <end position="77"/>
    </location>
</feature>
<keyword evidence="6" id="KW-0732">Signal</keyword>
<dbReference type="GO" id="GO:0006817">
    <property type="term" value="P:phosphate ion transport"/>
    <property type="evidence" value="ECO:0007669"/>
    <property type="project" value="UniProtKB-KW"/>
</dbReference>
<protein>
    <submittedName>
        <fullName evidence="11">Phosphate-binding protein</fullName>
    </submittedName>
</protein>
<feature type="transmembrane region" description="Helical" evidence="9">
    <location>
        <begin position="122"/>
        <end position="139"/>
    </location>
</feature>
<dbReference type="RefSeq" id="WP_094015166.1">
    <property type="nucleotide sequence ID" value="NZ_NMQW01000017.1"/>
</dbReference>
<dbReference type="Proteomes" id="UP000215509">
    <property type="component" value="Unassembled WGS sequence"/>
</dbReference>
<feature type="transmembrane region" description="Helical" evidence="9">
    <location>
        <begin position="12"/>
        <end position="35"/>
    </location>
</feature>
<evidence type="ECO:0000256" key="6">
    <source>
        <dbReference type="ARBA" id="ARBA00022729"/>
    </source>
</evidence>
<evidence type="ECO:0000256" key="3">
    <source>
        <dbReference type="ARBA" id="ARBA00008725"/>
    </source>
</evidence>
<feature type="transmembrane region" description="Helical" evidence="9">
    <location>
        <begin position="89"/>
        <end position="110"/>
    </location>
</feature>
<dbReference type="EMBL" id="NMQW01000017">
    <property type="protein sequence ID" value="OXM86016.1"/>
    <property type="molecule type" value="Genomic_DNA"/>
</dbReference>
<comment type="similarity">
    <text evidence="3">Belongs to the PstS family.</text>
</comment>
<keyword evidence="7" id="KW-0564">Palmitate</keyword>
<dbReference type="SUPFAM" id="SSF53850">
    <property type="entry name" value="Periplasmic binding protein-like II"/>
    <property type="match status" value="1"/>
</dbReference>
<accession>A0A229UR96</accession>
<evidence type="ECO:0000256" key="8">
    <source>
        <dbReference type="ARBA" id="ARBA00023288"/>
    </source>
</evidence>
<evidence type="ECO:0000256" key="5">
    <source>
        <dbReference type="ARBA" id="ARBA00022592"/>
    </source>
</evidence>
<sequence>METERPGRSKAMEGLIAVVWGIAFIIVYFLFNIFWGQTIASKTGLLLHLEWSDLTLAFAAAIYVCLVGLLFYLYGLLFSEKVAGRGMQLLTVLPLVLLGSLIWLLTYRSLSGATSNLNDMPWMFFTLFAFWLVPIVDYLKFYITDSTYLKAAGLLLSLLPSTAAWLGMIRMTGLQGERRLLRGLLPGTAVPAMLLALLFGSMLLPHQAPFTLKTLPVLDGATAAIPFGNIAVHELTGVNKPYAANAVRFNTTHNAYVNLIEKRADLIFVAGPSDEETALAASKGVKLKLTPIGKDAFIFLVHRENPVSNVTVAQLQAIYSGQLTNWKEIGGADSRIVAFQREKNSGSQTFMEQKIMKGLPFAEPPKERKAGGMGGLIEAVADYHNADNALGYSFYYYASEMNRREEVKFLAVEGVEPNKDNIRSKTYPFTAELFAVTREDEPENSAANRMVAWILSEEGRQAVEAGGYVTATH</sequence>
<dbReference type="PANTHER" id="PTHR30570">
    <property type="entry name" value="PERIPLASMIC PHOSPHATE BINDING COMPONENT OF PHOSPHATE ABC TRANSPORTER"/>
    <property type="match status" value="1"/>
</dbReference>
<evidence type="ECO:0000313" key="12">
    <source>
        <dbReference type="Proteomes" id="UP000215509"/>
    </source>
</evidence>
<keyword evidence="9" id="KW-0472">Membrane</keyword>
<comment type="subcellular location">
    <subcellularLocation>
        <location evidence="2">Cell membrane</location>
        <topology evidence="2">Lipid-anchor</topology>
    </subcellularLocation>
</comment>
<keyword evidence="5" id="KW-0813">Transport</keyword>
<name>A0A229UR96_9BACL</name>
<keyword evidence="5" id="KW-0592">Phosphate transport</keyword>
<keyword evidence="12" id="KW-1185">Reference proteome</keyword>
<keyword evidence="8" id="KW-0449">Lipoprotein</keyword>
<dbReference type="InterPro" id="IPR024370">
    <property type="entry name" value="PBP_domain"/>
</dbReference>
<keyword evidence="9" id="KW-1133">Transmembrane helix</keyword>